<reference evidence="2" key="1">
    <citation type="submission" date="2022-06" db="EMBL/GenBank/DDBJ databases">
        <title>Complete genome sequences of two strains of the flax pathogen Septoria linicola.</title>
        <authorList>
            <person name="Lapalu N."/>
            <person name="Simon A."/>
            <person name="Demenou B."/>
            <person name="Paumier D."/>
            <person name="Guillot M.-P."/>
            <person name="Gout L."/>
            <person name="Valade R."/>
        </authorList>
    </citation>
    <scope>NUCLEOTIDE SEQUENCE</scope>
    <source>
        <strain evidence="2">SE15195</strain>
    </source>
</reference>
<feature type="compositionally biased region" description="Basic residues" evidence="1">
    <location>
        <begin position="78"/>
        <end position="87"/>
    </location>
</feature>
<dbReference type="AlphaFoldDB" id="A0A9Q9B3T9"/>
<sequence>MSPASIKASSLYSEAKMVDCTKVKFDVPIGTWGQTQVEVEYPWHRDLDSIILPLLETAHEQQAERQRKHRSAEGQPVHKSHSKKSRSVAKAEIVEQTLPMRPNEDIKLYLKGFESARDLTTKRGETFQNVLELYAQQAEKDVERLELFYKGKHAGRGMTPDTGLKTVRSCKSTSSLDSSTTSTQSRERRRRTKQRTVPQEELERGSILVANDTGIETDSSRLGMYTVPVVPEKSPLRYSHYRPGSWESVDSASSDKALKLLGIDTNELQHHLEQIDSVIPLQHFASGAVTQVDLQPGPSRLARQHPRQTSIVSDKAFDVLGMTTEEQLHQLDQQISDEISSLHDSLSPIERRHTQDQHNRTVSMTSSMKARRMLGVDRPDSDPSSGGRPASTHADYAVKTRSYPPALPKSYYPTSTTSYAHPEPLTCKLRGSNLGRTNAVAYRRRSALVGLPYEEATARKQPDTDRKRASGIVVPFAEPDERISDDVKLTTTCSGPVITVEPPADGEPEHTIRFKIRGRVMRRCPRMSGIIENRATRRSRSA</sequence>
<accession>A0A9Q9B3T9</accession>
<evidence type="ECO:0000256" key="1">
    <source>
        <dbReference type="SAM" id="MobiDB-lite"/>
    </source>
</evidence>
<dbReference type="Proteomes" id="UP001056384">
    <property type="component" value="Chromosome 10"/>
</dbReference>
<evidence type="ECO:0000313" key="2">
    <source>
        <dbReference type="EMBL" id="USW57700.1"/>
    </source>
</evidence>
<dbReference type="EMBL" id="CP099427">
    <property type="protein sequence ID" value="USW57700.1"/>
    <property type="molecule type" value="Genomic_DNA"/>
</dbReference>
<proteinExistence type="predicted"/>
<name>A0A9Q9B3T9_9PEZI</name>
<feature type="region of interest" description="Disordered" evidence="1">
    <location>
        <begin position="375"/>
        <end position="397"/>
    </location>
</feature>
<feature type="region of interest" description="Disordered" evidence="1">
    <location>
        <begin position="60"/>
        <end position="90"/>
    </location>
</feature>
<protein>
    <submittedName>
        <fullName evidence="2">Uncharacterized protein</fullName>
    </submittedName>
</protein>
<organism evidence="2 3">
    <name type="scientific">Septoria linicola</name>
    <dbReference type="NCBI Taxonomy" id="215465"/>
    <lineage>
        <taxon>Eukaryota</taxon>
        <taxon>Fungi</taxon>
        <taxon>Dikarya</taxon>
        <taxon>Ascomycota</taxon>
        <taxon>Pezizomycotina</taxon>
        <taxon>Dothideomycetes</taxon>
        <taxon>Dothideomycetidae</taxon>
        <taxon>Mycosphaerellales</taxon>
        <taxon>Mycosphaerellaceae</taxon>
        <taxon>Septoria</taxon>
    </lineage>
</organism>
<gene>
    <name evidence="2" type="ORF">Slin15195_G110190</name>
</gene>
<feature type="region of interest" description="Disordered" evidence="1">
    <location>
        <begin position="158"/>
        <end position="201"/>
    </location>
</feature>
<keyword evidence="3" id="KW-1185">Reference proteome</keyword>
<feature type="region of interest" description="Disordered" evidence="1">
    <location>
        <begin position="351"/>
        <end position="370"/>
    </location>
</feature>
<feature type="compositionally biased region" description="Low complexity" evidence="1">
    <location>
        <begin position="169"/>
        <end position="184"/>
    </location>
</feature>
<evidence type="ECO:0000313" key="3">
    <source>
        <dbReference type="Proteomes" id="UP001056384"/>
    </source>
</evidence>